<keyword evidence="4" id="KW-1185">Reference proteome</keyword>
<accession>A0AAD5WMC1</accession>
<keyword evidence="1" id="KW-0175">Coiled coil</keyword>
<evidence type="ECO:0000256" key="2">
    <source>
        <dbReference type="SAM" id="MobiDB-lite"/>
    </source>
</evidence>
<evidence type="ECO:0000256" key="1">
    <source>
        <dbReference type="SAM" id="Coils"/>
    </source>
</evidence>
<reference evidence="3" key="1">
    <citation type="submission" date="2021-06" db="EMBL/GenBank/DDBJ databases">
        <title>Parelaphostrongylus tenuis whole genome reference sequence.</title>
        <authorList>
            <person name="Garwood T.J."/>
            <person name="Larsen P.A."/>
            <person name="Fountain-Jones N.M."/>
            <person name="Garbe J.R."/>
            <person name="Macchietto M.G."/>
            <person name="Kania S.A."/>
            <person name="Gerhold R.W."/>
            <person name="Richards J.E."/>
            <person name="Wolf T.M."/>
        </authorList>
    </citation>
    <scope>NUCLEOTIDE SEQUENCE</scope>
    <source>
        <strain evidence="3">MNPRO001-30</strain>
        <tissue evidence="3">Meninges</tissue>
    </source>
</reference>
<dbReference type="AlphaFoldDB" id="A0AAD5WMC1"/>
<feature type="region of interest" description="Disordered" evidence="2">
    <location>
        <begin position="1"/>
        <end position="22"/>
    </location>
</feature>
<feature type="coiled-coil region" evidence="1">
    <location>
        <begin position="27"/>
        <end position="61"/>
    </location>
</feature>
<proteinExistence type="predicted"/>
<dbReference type="Proteomes" id="UP001196413">
    <property type="component" value="Unassembled WGS sequence"/>
</dbReference>
<gene>
    <name evidence="3" type="ORF">KIN20_037281</name>
</gene>
<evidence type="ECO:0000313" key="3">
    <source>
        <dbReference type="EMBL" id="KAJ1374573.1"/>
    </source>
</evidence>
<sequence>MPPPGKVLRPIGDESRRHSSPSLNCERISTTERIEFYKRELAEAHEEMRQQNKQINVLRIELYRKMLSSGLN</sequence>
<organism evidence="3 4">
    <name type="scientific">Parelaphostrongylus tenuis</name>
    <name type="common">Meningeal worm</name>
    <dbReference type="NCBI Taxonomy" id="148309"/>
    <lineage>
        <taxon>Eukaryota</taxon>
        <taxon>Metazoa</taxon>
        <taxon>Ecdysozoa</taxon>
        <taxon>Nematoda</taxon>
        <taxon>Chromadorea</taxon>
        <taxon>Rhabditida</taxon>
        <taxon>Rhabditina</taxon>
        <taxon>Rhabditomorpha</taxon>
        <taxon>Strongyloidea</taxon>
        <taxon>Metastrongylidae</taxon>
        <taxon>Parelaphostrongylus</taxon>
    </lineage>
</organism>
<evidence type="ECO:0000313" key="4">
    <source>
        <dbReference type="Proteomes" id="UP001196413"/>
    </source>
</evidence>
<name>A0AAD5WMC1_PARTN</name>
<dbReference type="EMBL" id="JAHQIW010007469">
    <property type="protein sequence ID" value="KAJ1374573.1"/>
    <property type="molecule type" value="Genomic_DNA"/>
</dbReference>
<protein>
    <submittedName>
        <fullName evidence="3">Uncharacterized protein</fullName>
    </submittedName>
</protein>
<comment type="caution">
    <text evidence="3">The sequence shown here is derived from an EMBL/GenBank/DDBJ whole genome shotgun (WGS) entry which is preliminary data.</text>
</comment>